<name>A0A1Y1WZ62_9FUNG</name>
<dbReference type="InterPro" id="IPR029058">
    <property type="entry name" value="AB_hydrolase_fold"/>
</dbReference>
<dbReference type="InterPro" id="IPR002018">
    <property type="entry name" value="CarbesteraseB"/>
</dbReference>
<protein>
    <recommendedName>
        <fullName evidence="3">Carboxylic ester hydrolase</fullName>
        <ecNumber evidence="3">3.1.1.-</ecNumber>
    </recommendedName>
</protein>
<proteinExistence type="inferred from homology"/>
<reference evidence="5 6" key="1">
    <citation type="submission" date="2016-08" db="EMBL/GenBank/DDBJ databases">
        <title>A Parts List for Fungal Cellulosomes Revealed by Comparative Genomics.</title>
        <authorList>
            <consortium name="DOE Joint Genome Institute"/>
            <person name="Haitjema C.H."/>
            <person name="Gilmore S.P."/>
            <person name="Henske J.K."/>
            <person name="Solomon K.V."/>
            <person name="De Groot R."/>
            <person name="Kuo A."/>
            <person name="Mondo S.J."/>
            <person name="Salamov A.A."/>
            <person name="Labutti K."/>
            <person name="Zhao Z."/>
            <person name="Chiniquy J."/>
            <person name="Barry K."/>
            <person name="Brewer H.M."/>
            <person name="Purvine S.O."/>
            <person name="Wright A.T."/>
            <person name="Boxma B."/>
            <person name="Van Alen T."/>
            <person name="Hackstein J.H."/>
            <person name="Baker S.E."/>
            <person name="Grigoriev I.V."/>
            <person name="O'Malley M.A."/>
        </authorList>
    </citation>
    <scope>NUCLEOTIDE SEQUENCE [LARGE SCALE GENOMIC DNA]</scope>
    <source>
        <strain evidence="5 6">S4</strain>
    </source>
</reference>
<dbReference type="OrthoDB" id="2134434at2759"/>
<gene>
    <name evidence="5" type="ORF">BCR32DRAFT_294896</name>
</gene>
<evidence type="ECO:0000256" key="1">
    <source>
        <dbReference type="ARBA" id="ARBA00005964"/>
    </source>
</evidence>
<dbReference type="PANTHER" id="PTHR11559">
    <property type="entry name" value="CARBOXYLESTERASE"/>
    <property type="match status" value="1"/>
</dbReference>
<evidence type="ECO:0000259" key="4">
    <source>
        <dbReference type="Pfam" id="PF00135"/>
    </source>
</evidence>
<keyword evidence="2 3" id="KW-0378">Hydrolase</keyword>
<evidence type="ECO:0000256" key="2">
    <source>
        <dbReference type="ARBA" id="ARBA00022801"/>
    </source>
</evidence>
<accession>A0A1Y1WZ62</accession>
<evidence type="ECO:0000313" key="5">
    <source>
        <dbReference type="EMBL" id="ORX78685.1"/>
    </source>
</evidence>
<comment type="similarity">
    <text evidence="1 3">Belongs to the type-B carboxylesterase/lipase family.</text>
</comment>
<feature type="domain" description="Carboxylesterase type B" evidence="4">
    <location>
        <begin position="4"/>
        <end position="495"/>
    </location>
</feature>
<reference evidence="5 6" key="2">
    <citation type="submission" date="2016-08" db="EMBL/GenBank/DDBJ databases">
        <title>Pervasive Adenine N6-methylation of Active Genes in Fungi.</title>
        <authorList>
            <consortium name="DOE Joint Genome Institute"/>
            <person name="Mondo S.J."/>
            <person name="Dannebaum R.O."/>
            <person name="Kuo R.C."/>
            <person name="Labutti K."/>
            <person name="Haridas S."/>
            <person name="Kuo A."/>
            <person name="Salamov A."/>
            <person name="Ahrendt S.R."/>
            <person name="Lipzen A."/>
            <person name="Sullivan W."/>
            <person name="Andreopoulos W.B."/>
            <person name="Clum A."/>
            <person name="Lindquist E."/>
            <person name="Daum C."/>
            <person name="Ramamoorthy G.K."/>
            <person name="Gryganskyi A."/>
            <person name="Culley D."/>
            <person name="Magnuson J.K."/>
            <person name="James T.Y."/>
            <person name="O'Malley M.A."/>
            <person name="Stajich J.E."/>
            <person name="Spatafora J.W."/>
            <person name="Visel A."/>
            <person name="Grigoriev I.V."/>
        </authorList>
    </citation>
    <scope>NUCLEOTIDE SEQUENCE [LARGE SCALE GENOMIC DNA]</scope>
    <source>
        <strain evidence="5 6">S4</strain>
    </source>
</reference>
<dbReference type="InterPro" id="IPR019826">
    <property type="entry name" value="Carboxylesterase_B_AS"/>
</dbReference>
<dbReference type="InterPro" id="IPR050309">
    <property type="entry name" value="Type-B_Carboxylest/Lipase"/>
</dbReference>
<dbReference type="AlphaFoldDB" id="A0A1Y1WZ62"/>
<dbReference type="EMBL" id="MCFG01000201">
    <property type="protein sequence ID" value="ORX78685.1"/>
    <property type="molecule type" value="Genomic_DNA"/>
</dbReference>
<dbReference type="Proteomes" id="UP000193944">
    <property type="component" value="Unassembled WGS sequence"/>
</dbReference>
<evidence type="ECO:0000256" key="3">
    <source>
        <dbReference type="RuleBase" id="RU361235"/>
    </source>
</evidence>
<dbReference type="STRING" id="1754192.A0A1Y1WZ62"/>
<dbReference type="Pfam" id="PF00135">
    <property type="entry name" value="COesterase"/>
    <property type="match status" value="1"/>
</dbReference>
<dbReference type="EC" id="3.1.1.-" evidence="3"/>
<dbReference type="PROSITE" id="PS00122">
    <property type="entry name" value="CARBOXYLESTERASE_B_1"/>
    <property type="match status" value="1"/>
</dbReference>
<dbReference type="Gene3D" id="3.40.50.1820">
    <property type="entry name" value="alpha/beta hydrolase"/>
    <property type="match status" value="1"/>
</dbReference>
<evidence type="ECO:0000313" key="6">
    <source>
        <dbReference type="Proteomes" id="UP000193944"/>
    </source>
</evidence>
<comment type="caution">
    <text evidence="5">The sequence shown here is derived from an EMBL/GenBank/DDBJ whole genome shotgun (WGS) entry which is preliminary data.</text>
</comment>
<sequence length="504" mass="58604">MTELIVKTKYGRVEGFVKDGLSRWYGIPYAKPPINDLRFRRAVECEPWQDIKKCTEFQNRCPQFKFPCAFSEKDQEDCLYLNIWRKNNDEKNLPVFVYIHGGYLHNGGGSIPLFHGDEYANEDILFVNFNYRLGPLGCYNFSIYNKEEFDSNCCLSDQVMALKWINENIEAFGGNPNNITIDGESAGGASVLALMTCPTAKGLFQKAISQSGYPDGVHYPRSNKLLMDMFLEYLNLKPEEVTKIKSLDCKTLRSASQYVNNHLSRYPGIFWPSFVYDDLLPEDCYTTLKNGSAEGVKLIIGMNRNESTYFNVFHECPRNKNEIKKMFENNNILDKYPEFENFYFNNPQESSKLDYFSALNFSTDRLFTMGCTEFAEVQSQNKNNEVWVYRFDYIPPLLKIVGLNATHGIDLYTTFKKMDLIGYLAWTICKPSSKRLLENYMFGSWVQFAKTGNPNGEHLNNIIWEKYDAEHHNTFIVDKELKLIENPSKEKINLWKSIKREFYK</sequence>
<dbReference type="GO" id="GO:0016787">
    <property type="term" value="F:hydrolase activity"/>
    <property type="evidence" value="ECO:0007669"/>
    <property type="project" value="UniProtKB-KW"/>
</dbReference>
<dbReference type="SUPFAM" id="SSF53474">
    <property type="entry name" value="alpha/beta-Hydrolases"/>
    <property type="match status" value="1"/>
</dbReference>
<organism evidence="5 6">
    <name type="scientific">Anaeromyces robustus</name>
    <dbReference type="NCBI Taxonomy" id="1754192"/>
    <lineage>
        <taxon>Eukaryota</taxon>
        <taxon>Fungi</taxon>
        <taxon>Fungi incertae sedis</taxon>
        <taxon>Chytridiomycota</taxon>
        <taxon>Chytridiomycota incertae sedis</taxon>
        <taxon>Neocallimastigomycetes</taxon>
        <taxon>Neocallimastigales</taxon>
        <taxon>Neocallimastigaceae</taxon>
        <taxon>Anaeromyces</taxon>
    </lineage>
</organism>
<keyword evidence="6" id="KW-1185">Reference proteome</keyword>